<dbReference type="KEGG" id="marh:Mia14_0119"/>
<keyword evidence="6 13" id="KW-0547">Nucleotide-binding</keyword>
<dbReference type="GeneID" id="33313678"/>
<dbReference type="FunFam" id="3.30.930.10:FF:000002">
    <property type="entry name" value="Threonine--tRNA ligase"/>
    <property type="match status" value="1"/>
</dbReference>
<evidence type="ECO:0000256" key="13">
    <source>
        <dbReference type="HAMAP-Rule" id="MF_00184"/>
    </source>
</evidence>
<keyword evidence="11 13" id="KW-0030">Aminoacyl-tRNA synthetase</keyword>
<dbReference type="AlphaFoldDB" id="A0A218NLW2"/>
<comment type="catalytic activity">
    <reaction evidence="12 13">
        <text>tRNA(Thr) + L-threonine + ATP = L-threonyl-tRNA(Thr) + AMP + diphosphate + H(+)</text>
        <dbReference type="Rhea" id="RHEA:24624"/>
        <dbReference type="Rhea" id="RHEA-COMP:9670"/>
        <dbReference type="Rhea" id="RHEA-COMP:9704"/>
        <dbReference type="ChEBI" id="CHEBI:15378"/>
        <dbReference type="ChEBI" id="CHEBI:30616"/>
        <dbReference type="ChEBI" id="CHEBI:33019"/>
        <dbReference type="ChEBI" id="CHEBI:57926"/>
        <dbReference type="ChEBI" id="CHEBI:78442"/>
        <dbReference type="ChEBI" id="CHEBI:78534"/>
        <dbReference type="ChEBI" id="CHEBI:456215"/>
        <dbReference type="EC" id="6.1.1.3"/>
    </reaction>
</comment>
<dbReference type="Pfam" id="PF00587">
    <property type="entry name" value="tRNA-synt_2b"/>
    <property type="match status" value="1"/>
</dbReference>
<comment type="subcellular location">
    <subcellularLocation>
        <location evidence="13">Cytoplasm</location>
    </subcellularLocation>
</comment>
<evidence type="ECO:0000256" key="5">
    <source>
        <dbReference type="ARBA" id="ARBA00022723"/>
    </source>
</evidence>
<dbReference type="InterPro" id="IPR004154">
    <property type="entry name" value="Anticodon-bd"/>
</dbReference>
<protein>
    <recommendedName>
        <fullName evidence="13">Threonine--tRNA ligase</fullName>
        <ecNumber evidence="13">6.1.1.3</ecNumber>
    </recommendedName>
    <alternativeName>
        <fullName evidence="13">Threonyl-tRNA synthetase</fullName>
        <shortName evidence="13">ThrRS</shortName>
    </alternativeName>
</protein>
<evidence type="ECO:0000256" key="10">
    <source>
        <dbReference type="ARBA" id="ARBA00022917"/>
    </source>
</evidence>
<comment type="similarity">
    <text evidence="1 13">Belongs to the class-II aminoacyl-tRNA synthetase family.</text>
</comment>
<keyword evidence="4 13" id="KW-0436">Ligase</keyword>
<comment type="subunit">
    <text evidence="13">Homodimer.</text>
</comment>
<evidence type="ECO:0000256" key="2">
    <source>
        <dbReference type="ARBA" id="ARBA00022490"/>
    </source>
</evidence>
<feature type="domain" description="Aminoacyl-transfer RNA synthetases class-II family profile" evidence="14">
    <location>
        <begin position="173"/>
        <end position="464"/>
    </location>
</feature>
<dbReference type="PANTHER" id="PTHR11451:SF44">
    <property type="entry name" value="THREONINE--TRNA LIGASE, CHLOROPLASTIC_MITOCHONDRIAL 2"/>
    <property type="match status" value="1"/>
</dbReference>
<keyword evidence="3 13" id="KW-0820">tRNA-binding</keyword>
<feature type="binding site" evidence="13">
    <location>
        <position position="264"/>
    </location>
    <ligand>
        <name>Zn(2+)</name>
        <dbReference type="ChEBI" id="CHEBI:29105"/>
        <note>catalytic</note>
    </ligand>
</feature>
<dbReference type="PRINTS" id="PR01047">
    <property type="entry name" value="TRNASYNTHTHR"/>
</dbReference>
<dbReference type="Pfam" id="PF03129">
    <property type="entry name" value="HGTP_anticodon"/>
    <property type="match status" value="1"/>
</dbReference>
<dbReference type="InterPro" id="IPR006195">
    <property type="entry name" value="aa-tRNA-synth_II"/>
</dbReference>
<feature type="binding site" evidence="13">
    <location>
        <position position="315"/>
    </location>
    <ligand>
        <name>Zn(2+)</name>
        <dbReference type="ChEBI" id="CHEBI:29105"/>
        <note>catalytic</note>
    </ligand>
</feature>
<dbReference type="Gene3D" id="3.30.930.10">
    <property type="entry name" value="Bira Bifunctional Protein, Domain 2"/>
    <property type="match status" value="1"/>
</dbReference>
<feature type="binding site" evidence="13">
    <location>
        <position position="441"/>
    </location>
    <ligand>
        <name>Zn(2+)</name>
        <dbReference type="ChEBI" id="CHEBI:29105"/>
        <note>catalytic</note>
    </ligand>
</feature>
<dbReference type="FunFam" id="3.40.50.800:FF:000001">
    <property type="entry name" value="Threonine--tRNA ligase"/>
    <property type="match status" value="1"/>
</dbReference>
<dbReference type="PROSITE" id="PS50862">
    <property type="entry name" value="AA_TRNA_LIGASE_II"/>
    <property type="match status" value="1"/>
</dbReference>
<evidence type="ECO:0000256" key="12">
    <source>
        <dbReference type="ARBA" id="ARBA00049515"/>
    </source>
</evidence>
<dbReference type="HAMAP" id="MF_00184">
    <property type="entry name" value="Thr_tRNA_synth"/>
    <property type="match status" value="1"/>
</dbReference>
<evidence type="ECO:0000256" key="6">
    <source>
        <dbReference type="ARBA" id="ARBA00022741"/>
    </source>
</evidence>
<dbReference type="Pfam" id="PF08915">
    <property type="entry name" value="tRNA-Thr_ED"/>
    <property type="match status" value="1"/>
</dbReference>
<dbReference type="CDD" id="cd00860">
    <property type="entry name" value="ThrRS_anticodon"/>
    <property type="match status" value="1"/>
</dbReference>
<dbReference type="Proteomes" id="UP000197679">
    <property type="component" value="Chromosome"/>
</dbReference>
<dbReference type="InterPro" id="IPR033728">
    <property type="entry name" value="ThrRS_core"/>
</dbReference>
<dbReference type="GO" id="GO:0000049">
    <property type="term" value="F:tRNA binding"/>
    <property type="evidence" value="ECO:0007669"/>
    <property type="project" value="UniProtKB-KW"/>
</dbReference>
<dbReference type="GO" id="GO:0004829">
    <property type="term" value="F:threonine-tRNA ligase activity"/>
    <property type="evidence" value="ECO:0007669"/>
    <property type="project" value="UniProtKB-UniRule"/>
</dbReference>
<dbReference type="EMBL" id="CP019964">
    <property type="protein sequence ID" value="ASI13459.1"/>
    <property type="molecule type" value="Genomic_DNA"/>
</dbReference>
<evidence type="ECO:0000256" key="8">
    <source>
        <dbReference type="ARBA" id="ARBA00022840"/>
    </source>
</evidence>
<evidence type="ECO:0000313" key="16">
    <source>
        <dbReference type="Proteomes" id="UP000197679"/>
    </source>
</evidence>
<keyword evidence="5 13" id="KW-0479">Metal-binding</keyword>
<feature type="region of interest" description="Catalytic" evidence="13">
    <location>
        <begin position="173"/>
        <end position="464"/>
    </location>
</feature>
<evidence type="ECO:0000256" key="4">
    <source>
        <dbReference type="ARBA" id="ARBA00022598"/>
    </source>
</evidence>
<dbReference type="InterPro" id="IPR015011">
    <property type="entry name" value="Threonyl-tRNA_syn_edit_dom_arc"/>
</dbReference>
<accession>A0A218NLW2</accession>
<sequence>MKVLQLDVDKISYKPVKPEASVYEESDDAVVEESNAVVMLVSIEKGDDEDVGKMAVKESLEFAKKEKEKVLVIYPYAHLSDKLSGLESALNILKAMRAEASKESSIKVVSAPFGWNKKLMLDIKGHPLAEESHSYSNNMEKGNEVKSELVEHELKIDTSIVRKSDWSNMPDTDHRTIGERQDLYSFQEVSPAMVYWHPKGFTIYKELINLMRHIEYQHDYQEISTPELTNIALYQVSGHLQHYKENMFMFNSSIGDVSLKPMNCPSTILIYKTRKWSYKDLPWRTAIFDKLHRSELSGVASGLFRVKGLTQDDGHIFAREDQIKDEISDLLHIVKEVYGGIFKMQYHANLSTMPDDHMGDLDLWDRATKALKDALDENEIKYDIKDKDGAFYGPKIDFDIKDSMGRLWQCATIQLDYQLPRNFKLEYTDNEGKSRTPVIIHRAILGSLERFTAIMVEHYQGKFPLWLSPIQVRVLSLSEGSNEYASNIYKTLKDKDIRSELDISDRTIEYKIRDGKLQQIPYLLIIGKKEMEKNSISIRDRSGIQSNNVKLDDFISGLNEKVSSRSNEL</sequence>
<evidence type="ECO:0000256" key="3">
    <source>
        <dbReference type="ARBA" id="ARBA00022555"/>
    </source>
</evidence>
<dbReference type="GO" id="GO:0005524">
    <property type="term" value="F:ATP binding"/>
    <property type="evidence" value="ECO:0007669"/>
    <property type="project" value="UniProtKB-UniRule"/>
</dbReference>
<dbReference type="EC" id="6.1.1.3" evidence="13"/>
<name>A0A218NLW2_9ARCH</name>
<keyword evidence="16" id="KW-1185">Reference proteome</keyword>
<evidence type="ECO:0000259" key="14">
    <source>
        <dbReference type="PROSITE" id="PS50862"/>
    </source>
</evidence>
<dbReference type="RefSeq" id="WP_088819625.1">
    <property type="nucleotide sequence ID" value="NZ_CP019964.1"/>
</dbReference>
<keyword evidence="10 13" id="KW-0648">Protein biosynthesis</keyword>
<dbReference type="InterPro" id="IPR023509">
    <property type="entry name" value="DTD-like_sf"/>
</dbReference>
<dbReference type="InterPro" id="IPR045864">
    <property type="entry name" value="aa-tRNA-synth_II/BPL/LPL"/>
</dbReference>
<dbReference type="InterPro" id="IPR036621">
    <property type="entry name" value="Anticodon-bd_dom_sf"/>
</dbReference>
<dbReference type="OrthoDB" id="372136at2157"/>
<dbReference type="CDD" id="cd00771">
    <property type="entry name" value="ThrRS_core"/>
    <property type="match status" value="1"/>
</dbReference>
<dbReference type="SUPFAM" id="SSF52954">
    <property type="entry name" value="Class II aaRS ABD-related"/>
    <property type="match status" value="1"/>
</dbReference>
<evidence type="ECO:0000256" key="1">
    <source>
        <dbReference type="ARBA" id="ARBA00008226"/>
    </source>
</evidence>
<keyword evidence="7 13" id="KW-0862">Zinc</keyword>
<reference evidence="15 16" key="1">
    <citation type="journal article" date="2017" name="Nat. Commun.">
        <title>'ARMAN' archaea depend on association with euryarchaeal host in culture and in situ.</title>
        <authorList>
            <person name="Golyshina O."/>
            <person name="Toshchakov S."/>
            <person name="Makarova K."/>
            <person name="Gavrilov S."/>
            <person name="Korzhenkov A."/>
            <person name="La Cono V."/>
            <person name="Arcadi E."/>
            <person name="Nechitaylo T."/>
            <person name="Ferrer M."/>
            <person name="Kublanov I."/>
            <person name="Wolf Y."/>
            <person name="Yakimov M."/>
            <person name="Golyshin P."/>
            <person name="Slesarev A."/>
            <person name="Kozyavkin S."/>
        </authorList>
    </citation>
    <scope>NUCLEOTIDE SEQUENCE [LARGE SCALE GENOMIC DNA]</scope>
    <source>
        <strain evidence="15 16">Mia14</strain>
    </source>
</reference>
<dbReference type="SUPFAM" id="SSF55681">
    <property type="entry name" value="Class II aaRS and biotin synthetases"/>
    <property type="match status" value="1"/>
</dbReference>
<evidence type="ECO:0000256" key="9">
    <source>
        <dbReference type="ARBA" id="ARBA00022884"/>
    </source>
</evidence>
<keyword evidence="8 13" id="KW-0067">ATP-binding</keyword>
<dbReference type="NCBIfam" id="TIGR00418">
    <property type="entry name" value="thrS"/>
    <property type="match status" value="1"/>
</dbReference>
<dbReference type="GO" id="GO:0008270">
    <property type="term" value="F:zinc ion binding"/>
    <property type="evidence" value="ECO:0007669"/>
    <property type="project" value="InterPro"/>
</dbReference>
<keyword evidence="2 13" id="KW-0963">Cytoplasm</keyword>
<evidence type="ECO:0000256" key="7">
    <source>
        <dbReference type="ARBA" id="ARBA00022833"/>
    </source>
</evidence>
<dbReference type="PANTHER" id="PTHR11451">
    <property type="entry name" value="THREONINE-TRNA LIGASE"/>
    <property type="match status" value="1"/>
</dbReference>
<dbReference type="Gene3D" id="3.40.50.800">
    <property type="entry name" value="Anticodon-binding domain"/>
    <property type="match status" value="1"/>
</dbReference>
<proteinExistence type="inferred from homology"/>
<evidence type="ECO:0000313" key="15">
    <source>
        <dbReference type="EMBL" id="ASI13459.1"/>
    </source>
</evidence>
<dbReference type="GO" id="GO:0005737">
    <property type="term" value="C:cytoplasm"/>
    <property type="evidence" value="ECO:0007669"/>
    <property type="project" value="UniProtKB-SubCell"/>
</dbReference>
<dbReference type="InterPro" id="IPR047246">
    <property type="entry name" value="ThrRS_anticodon"/>
</dbReference>
<evidence type="ECO:0000256" key="11">
    <source>
        <dbReference type="ARBA" id="ARBA00023146"/>
    </source>
</evidence>
<organism evidence="15 16">
    <name type="scientific">Candidatus Mancarchaeum acidiphilum</name>
    <dbReference type="NCBI Taxonomy" id="1920749"/>
    <lineage>
        <taxon>Archaea</taxon>
        <taxon>Candidatus Micrarchaeota</taxon>
        <taxon>Candidatus Mancarchaeum</taxon>
    </lineage>
</organism>
<dbReference type="InterPro" id="IPR002320">
    <property type="entry name" value="Thr-tRNA-ligase_IIa"/>
</dbReference>
<dbReference type="GO" id="GO:0006435">
    <property type="term" value="P:threonyl-tRNA aminoacylation"/>
    <property type="evidence" value="ECO:0007669"/>
    <property type="project" value="UniProtKB-UniRule"/>
</dbReference>
<dbReference type="InterPro" id="IPR002314">
    <property type="entry name" value="aa-tRNA-synt_IIb"/>
</dbReference>
<dbReference type="Gene3D" id="3.50.80.10">
    <property type="entry name" value="D-tyrosyl-tRNA(Tyr) deacylase"/>
    <property type="match status" value="1"/>
</dbReference>
<keyword evidence="9 13" id="KW-0694">RNA-binding</keyword>
<gene>
    <name evidence="13" type="primary">thrS</name>
    <name evidence="15" type="ORF">Mia14_0119</name>
</gene>
<comment type="cofactor">
    <cofactor evidence="13">
        <name>Zn(2+)</name>
        <dbReference type="ChEBI" id="CHEBI:29105"/>
    </cofactor>
    <text evidence="13">Binds 1 zinc ion per subunit.</text>
</comment>